<evidence type="ECO:0000256" key="1">
    <source>
        <dbReference type="ARBA" id="ARBA00022737"/>
    </source>
</evidence>
<feature type="repeat" description="TNFR-Cys" evidence="3">
    <location>
        <begin position="1632"/>
        <end position="1669"/>
    </location>
</feature>
<dbReference type="PROSITE" id="PS01180">
    <property type="entry name" value="CUB"/>
    <property type="match status" value="1"/>
</dbReference>
<reference evidence="6 8" key="1">
    <citation type="journal article" date="2012" name="Nature">
        <title>Algal genomes reveal evolutionary mosaicism and the fate of nucleomorphs.</title>
        <authorList>
            <consortium name="DOE Joint Genome Institute"/>
            <person name="Curtis B.A."/>
            <person name="Tanifuji G."/>
            <person name="Burki F."/>
            <person name="Gruber A."/>
            <person name="Irimia M."/>
            <person name="Maruyama S."/>
            <person name="Arias M.C."/>
            <person name="Ball S.G."/>
            <person name="Gile G.H."/>
            <person name="Hirakawa Y."/>
            <person name="Hopkins J.F."/>
            <person name="Kuo A."/>
            <person name="Rensing S.A."/>
            <person name="Schmutz J."/>
            <person name="Symeonidi A."/>
            <person name="Elias M."/>
            <person name="Eveleigh R.J."/>
            <person name="Herman E.K."/>
            <person name="Klute M.J."/>
            <person name="Nakayama T."/>
            <person name="Obornik M."/>
            <person name="Reyes-Prieto A."/>
            <person name="Armbrust E.V."/>
            <person name="Aves S.J."/>
            <person name="Beiko R.G."/>
            <person name="Coutinho P."/>
            <person name="Dacks J.B."/>
            <person name="Durnford D.G."/>
            <person name="Fast N.M."/>
            <person name="Green B.R."/>
            <person name="Grisdale C.J."/>
            <person name="Hempel F."/>
            <person name="Henrissat B."/>
            <person name="Hoppner M.P."/>
            <person name="Ishida K."/>
            <person name="Kim E."/>
            <person name="Koreny L."/>
            <person name="Kroth P.G."/>
            <person name="Liu Y."/>
            <person name="Malik S.B."/>
            <person name="Maier U.G."/>
            <person name="McRose D."/>
            <person name="Mock T."/>
            <person name="Neilson J.A."/>
            <person name="Onodera N.T."/>
            <person name="Poole A.M."/>
            <person name="Pritham E.J."/>
            <person name="Richards T.A."/>
            <person name="Rocap G."/>
            <person name="Roy S.W."/>
            <person name="Sarai C."/>
            <person name="Schaack S."/>
            <person name="Shirato S."/>
            <person name="Slamovits C.H."/>
            <person name="Spencer D.F."/>
            <person name="Suzuki S."/>
            <person name="Worden A.Z."/>
            <person name="Zauner S."/>
            <person name="Barry K."/>
            <person name="Bell C."/>
            <person name="Bharti A.K."/>
            <person name="Crow J.A."/>
            <person name="Grimwood J."/>
            <person name="Kramer R."/>
            <person name="Lindquist E."/>
            <person name="Lucas S."/>
            <person name="Salamov A."/>
            <person name="McFadden G.I."/>
            <person name="Lane C.E."/>
            <person name="Keeling P.J."/>
            <person name="Gray M.W."/>
            <person name="Grigoriev I.V."/>
            <person name="Archibald J.M."/>
        </authorList>
    </citation>
    <scope>NUCLEOTIDE SEQUENCE</scope>
    <source>
        <strain evidence="6 8">CCMP2712</strain>
    </source>
</reference>
<organism evidence="6">
    <name type="scientific">Guillardia theta (strain CCMP2712)</name>
    <name type="common">Cryptophyte</name>
    <dbReference type="NCBI Taxonomy" id="905079"/>
    <lineage>
        <taxon>Eukaryota</taxon>
        <taxon>Cryptophyceae</taxon>
        <taxon>Pyrenomonadales</taxon>
        <taxon>Geminigeraceae</taxon>
        <taxon>Guillardia</taxon>
    </lineage>
</organism>
<reference evidence="8" key="2">
    <citation type="submission" date="2012-11" db="EMBL/GenBank/DDBJ databases">
        <authorList>
            <person name="Kuo A."/>
            <person name="Curtis B.A."/>
            <person name="Tanifuji G."/>
            <person name="Burki F."/>
            <person name="Gruber A."/>
            <person name="Irimia M."/>
            <person name="Maruyama S."/>
            <person name="Arias M.C."/>
            <person name="Ball S.G."/>
            <person name="Gile G.H."/>
            <person name="Hirakawa Y."/>
            <person name="Hopkins J.F."/>
            <person name="Rensing S.A."/>
            <person name="Schmutz J."/>
            <person name="Symeonidi A."/>
            <person name="Elias M."/>
            <person name="Eveleigh R.J."/>
            <person name="Herman E.K."/>
            <person name="Klute M.J."/>
            <person name="Nakayama T."/>
            <person name="Obornik M."/>
            <person name="Reyes-Prieto A."/>
            <person name="Armbrust E.V."/>
            <person name="Aves S.J."/>
            <person name="Beiko R.G."/>
            <person name="Coutinho P."/>
            <person name="Dacks J.B."/>
            <person name="Durnford D.G."/>
            <person name="Fast N.M."/>
            <person name="Green B.R."/>
            <person name="Grisdale C."/>
            <person name="Hempe F."/>
            <person name="Henrissat B."/>
            <person name="Hoppner M.P."/>
            <person name="Ishida K.-I."/>
            <person name="Kim E."/>
            <person name="Koreny L."/>
            <person name="Kroth P.G."/>
            <person name="Liu Y."/>
            <person name="Malik S.-B."/>
            <person name="Maier U.G."/>
            <person name="McRose D."/>
            <person name="Mock T."/>
            <person name="Neilson J.A."/>
            <person name="Onodera N.T."/>
            <person name="Poole A.M."/>
            <person name="Pritham E.J."/>
            <person name="Richards T.A."/>
            <person name="Rocap G."/>
            <person name="Roy S.W."/>
            <person name="Sarai C."/>
            <person name="Schaack S."/>
            <person name="Shirato S."/>
            <person name="Slamovits C.H."/>
            <person name="Spencer D.F."/>
            <person name="Suzuki S."/>
            <person name="Worden A.Z."/>
            <person name="Zauner S."/>
            <person name="Barry K."/>
            <person name="Bell C."/>
            <person name="Bharti A.K."/>
            <person name="Crow J.A."/>
            <person name="Grimwood J."/>
            <person name="Kramer R."/>
            <person name="Lindquist E."/>
            <person name="Lucas S."/>
            <person name="Salamov A."/>
            <person name="McFadden G.I."/>
            <person name="Lane C.E."/>
            <person name="Keeling P.J."/>
            <person name="Gray M.W."/>
            <person name="Grigoriev I.V."/>
            <person name="Archibald J.M."/>
        </authorList>
    </citation>
    <scope>NUCLEOTIDE SEQUENCE</scope>
    <source>
        <strain evidence="8">CCMP2712</strain>
    </source>
</reference>
<gene>
    <name evidence="6" type="ORF">GUITHDRAFT_114193</name>
</gene>
<evidence type="ECO:0008006" key="9">
    <source>
        <dbReference type="Google" id="ProtNLM"/>
    </source>
</evidence>
<feature type="domain" description="CUB" evidence="4">
    <location>
        <begin position="1680"/>
        <end position="1800"/>
    </location>
</feature>
<dbReference type="PaxDb" id="55529-EKX39698"/>
<dbReference type="Gene3D" id="2.60.120.290">
    <property type="entry name" value="Spermadhesin, CUB domain"/>
    <property type="match status" value="1"/>
</dbReference>
<dbReference type="SMART" id="SM00042">
    <property type="entry name" value="CUB"/>
    <property type="match status" value="1"/>
</dbReference>
<keyword evidence="8" id="KW-1185">Reference proteome</keyword>
<evidence type="ECO:0000256" key="2">
    <source>
        <dbReference type="ARBA" id="ARBA00023157"/>
    </source>
</evidence>
<keyword evidence="2" id="KW-1015">Disulfide bond</keyword>
<dbReference type="HOGENOM" id="CLU_000664_0_0_1"/>
<evidence type="ECO:0000313" key="8">
    <source>
        <dbReference type="Proteomes" id="UP000011087"/>
    </source>
</evidence>
<dbReference type="eggNOG" id="ENOG502SFT9">
    <property type="taxonomic scope" value="Eukaryota"/>
</dbReference>
<protein>
    <recommendedName>
        <fullName evidence="9">CUB domain-containing protein</fullName>
    </recommendedName>
</protein>
<evidence type="ECO:0000259" key="4">
    <source>
        <dbReference type="PROSITE" id="PS01180"/>
    </source>
</evidence>
<keyword evidence="1" id="KW-0677">Repeat</keyword>
<dbReference type="InterPro" id="IPR035914">
    <property type="entry name" value="Sperma_CUB_dom_sf"/>
</dbReference>
<reference evidence="7" key="3">
    <citation type="submission" date="2016-03" db="UniProtKB">
        <authorList>
            <consortium name="EnsemblProtists"/>
        </authorList>
    </citation>
    <scope>IDENTIFICATION</scope>
</reference>
<evidence type="ECO:0000313" key="7">
    <source>
        <dbReference type="EnsemblProtists" id="EKX39698"/>
    </source>
</evidence>
<dbReference type="SUPFAM" id="SSF49854">
    <property type="entry name" value="Spermadhesin, CUB domain"/>
    <property type="match status" value="1"/>
</dbReference>
<dbReference type="OMA" id="NHHYSCT"/>
<accession>L1ITX8</accession>
<dbReference type="OrthoDB" id="430044at2759"/>
<dbReference type="GeneID" id="17296469"/>
<proteinExistence type="predicted"/>
<evidence type="ECO:0000256" key="3">
    <source>
        <dbReference type="PROSITE-ProRule" id="PRU00206"/>
    </source>
</evidence>
<sequence>MPLRSALLEVVEEEGYVFSTLGGYGPHSQYSISTCVSEWEEYLPLPAGWAVAPQNEISVNVTAKYDWGALRLVLDTGSSYFTNSLISADHRYEWYYYWYYWYYWNYFPGSYYSNGYLSSYDNVYYRSTDCESRVLLMAPMCAAGYMLSPPAVSGSGPSNSSRCIPCTNTIPTDAHYVISPYPQEATSCGWSCQVGFYPTGSSCSKCVGKPSAAVYVATGLMGKPDSCDWSCLPGYHEVEGWKCEACSSPAPLNAHWEGSGCSWACDFGFRLSQGGTCEDISIKYMGQRYASLEGRGPYDSSMCIWEGARRLPEGWMLAPNTLDSIAVAAEFPWGSNIVVLEDGTAWNAGYGSMCCGSQLYSYDGFYRTRDFCGTVLVVAQECLPGHHRDANNMTLCVPCTNWKPEHTTYNSSGSPVYKNNCDWECDDGFYPSASATSCVSCSLAPPHAVYSSSPGDSCSWTCLVGYYRQGASCVTCQVNLPDFAYFLGSPDGSKNCEWACRFGYIRRGQRCIGVEFAGRFYTTLAGRGPHDSQICTSQEYLPVPSGWELAPNDDNSKRVTWMYPWGSCGMVLSDGSEWHTAWCTSSNTFEFCCWHALYSYNGLYQPDSCWDSVLLRSIDCAPGYTKSGSNCEPCSNKIPAESSYGLVVANNNQLLDASCAFVCNAGYKQRDGICQPCDNAMKPLNSEYIQVNQRNDPMYECQWRCLNGYFLKDGQCVACEDKKPRWARWLPEGDNGMTCGWACDFGYFVSAEGDCLPLEVQGRYYAALDGSSPYKPYYGCNYNHELYPMPAGWEIAPDSRDSQLTAWRYSWGRCGLMVANGQTWCTAGCCSSWTPQDCCSSLVSYDGMYRSTDSCTSVLLVSHYCAAGYYLRNDSSCGNCSNPIPPHALYARQPDPRRYDDSVCAWECEPGYVRQGEACEPCKTAPEHAEYVAYGPGGVNGSWTVCGWRCEGGYFLKDGQCVACEDKKPRWARWLPEGDNGTTCGWACDFGRFLTSSHVRGNSSSCELFEYGNRYYASLNGHRAQDYYSCNTPMSFHSIPAGWAVASNTWESQMAIASQRWGVCYMQLSDGNLYYTSNCYCCNWPWAWTWSQVSSFNGQYRAYDSCSDILLASLYCAPGFYLSGSYCYACSNPIPANASYALATSPSQYADSKCPWECNAGFYRSSEWMVCFPCTNPIPKFAYYSSAGLLDQPDSCQWSCAIDGRDGQACNVSVDLQHVVRYSGKVYAAFDDVSPTSLDRTCQRDGSLYQQPPVGWTLASWSQEAVKVIASYPWGARGMVLADGYGYQTAKPYQDYKGFETPGTMIIMSNLYRSGDSYALQYCDDGYNAFRMLLVRLECDDGYQGRGDQECQPCSLSLPANAVASSGPSGCAWACREGYYKLHEGCSLCDSRYPKPNNAVYVADDGSSRSICPWRCSTGHYRSQGACLPCSSTPNFATYIDSPSSECSWRCLPGYFKMGLLCLPCTSPPLTDSGVLVRPAAVLCDVTASCSGDSVESMRYQCSWIPAVSSSSGDEYAVLMDNMTDPWDPLQGPVTSSNQRLQCGMVQLPAGWQVAPNDKDAVGVIARYPWGLDRLVVADGTVYSTSNQDYTPAGTVVQLDGLTKSIRTDAELYALAPGQYCQNTRILIKKIRCAPGQFVSASSCRPCSSPVCGSGQHALPCSELQDSICSSAIKPCTGKCRCKLYEETNGFLTDGSSLSSLYEDRSNCRWIIQPPGASSISINFTSFALEAGYDFLTINQCIGLAGTTLECIGRTEVAKLTGSHMPGSLSYASSYGIVEVLFQTDDSVAYQGFTMMWTANVSNSTLSRYWFAKQQFLHCQIQHSWKEIIQGLSTGNETYKMGGLGQLMIRRVMEVWVCSYADACATPGDAFCYIYDEQRKLFVPWDMGGNLKLI</sequence>
<name>L1ITX8_GUITC</name>
<dbReference type="InterPro" id="IPR000859">
    <property type="entry name" value="CUB_dom"/>
</dbReference>
<dbReference type="PANTHER" id="PTHR24251">
    <property type="entry name" value="OVOCHYMASE-RELATED"/>
    <property type="match status" value="1"/>
</dbReference>
<dbReference type="Pfam" id="PF00431">
    <property type="entry name" value="CUB"/>
    <property type="match status" value="1"/>
</dbReference>
<evidence type="ECO:0000259" key="5">
    <source>
        <dbReference type="PROSITE" id="PS50050"/>
    </source>
</evidence>
<dbReference type="Proteomes" id="UP000011087">
    <property type="component" value="Unassembled WGS sequence"/>
</dbReference>
<feature type="domain" description="TNFR-Cys" evidence="5">
    <location>
        <begin position="1632"/>
        <end position="1669"/>
    </location>
</feature>
<dbReference type="PANTHER" id="PTHR24251:SF52">
    <property type="entry name" value="CUB DOMAIN-CONTAINING PROTEIN"/>
    <property type="match status" value="1"/>
</dbReference>
<dbReference type="STRING" id="905079.L1ITX8"/>
<dbReference type="InterPro" id="IPR009030">
    <property type="entry name" value="Growth_fac_rcpt_cys_sf"/>
</dbReference>
<dbReference type="EnsemblProtists" id="EKX39698">
    <property type="protein sequence ID" value="EKX39698"/>
    <property type="gene ID" value="GUITHDRAFT_114193"/>
</dbReference>
<dbReference type="CDD" id="cd00041">
    <property type="entry name" value="CUB"/>
    <property type="match status" value="1"/>
</dbReference>
<comment type="caution">
    <text evidence="3">Lacks conserved residue(s) required for the propagation of feature annotation.</text>
</comment>
<dbReference type="InterPro" id="IPR001368">
    <property type="entry name" value="TNFR/NGFR_Cys_rich_reg"/>
</dbReference>
<dbReference type="EMBL" id="JH993037">
    <property type="protein sequence ID" value="EKX39698.1"/>
    <property type="molecule type" value="Genomic_DNA"/>
</dbReference>
<dbReference type="RefSeq" id="XP_005826678.1">
    <property type="nucleotide sequence ID" value="XM_005826621.1"/>
</dbReference>
<dbReference type="KEGG" id="gtt:GUITHDRAFT_114193"/>
<dbReference type="SUPFAM" id="SSF57184">
    <property type="entry name" value="Growth factor receptor domain"/>
    <property type="match status" value="2"/>
</dbReference>
<evidence type="ECO:0000313" key="6">
    <source>
        <dbReference type="EMBL" id="EKX39698.1"/>
    </source>
</evidence>
<dbReference type="PROSITE" id="PS50050">
    <property type="entry name" value="TNFR_NGFR_2"/>
    <property type="match status" value="1"/>
</dbReference>